<dbReference type="EMBL" id="CACVKT020008420">
    <property type="protein sequence ID" value="CAC5415347.1"/>
    <property type="molecule type" value="Genomic_DNA"/>
</dbReference>
<feature type="compositionally biased region" description="Polar residues" evidence="4">
    <location>
        <begin position="395"/>
        <end position="406"/>
    </location>
</feature>
<evidence type="ECO:0008006" key="8">
    <source>
        <dbReference type="Google" id="ProtNLM"/>
    </source>
</evidence>
<feature type="compositionally biased region" description="Low complexity" evidence="4">
    <location>
        <begin position="361"/>
        <end position="377"/>
    </location>
</feature>
<feature type="transmembrane region" description="Helical" evidence="5">
    <location>
        <begin position="790"/>
        <end position="811"/>
    </location>
</feature>
<reference evidence="6 7" key="1">
    <citation type="submission" date="2020-06" db="EMBL/GenBank/DDBJ databases">
        <authorList>
            <person name="Li R."/>
            <person name="Bekaert M."/>
        </authorList>
    </citation>
    <scope>NUCLEOTIDE SEQUENCE [LARGE SCALE GENOMIC DNA]</scope>
    <source>
        <strain evidence="7">wild</strain>
    </source>
</reference>
<keyword evidence="5" id="KW-0812">Transmembrane</keyword>
<keyword evidence="7" id="KW-1185">Reference proteome</keyword>
<dbReference type="GO" id="GO:0005886">
    <property type="term" value="C:plasma membrane"/>
    <property type="evidence" value="ECO:0007669"/>
    <property type="project" value="UniProtKB-SubCell"/>
</dbReference>
<evidence type="ECO:0000256" key="1">
    <source>
        <dbReference type="ARBA" id="ARBA00004651"/>
    </source>
</evidence>
<feature type="transmembrane region" description="Helical" evidence="5">
    <location>
        <begin position="189"/>
        <end position="214"/>
    </location>
</feature>
<evidence type="ECO:0000256" key="5">
    <source>
        <dbReference type="SAM" id="Phobius"/>
    </source>
</evidence>
<protein>
    <recommendedName>
        <fullName evidence="8">G-protein coupled receptors family 1 profile domain-containing protein</fullName>
    </recommendedName>
</protein>
<dbReference type="OrthoDB" id="10311977at2759"/>
<feature type="transmembrane region" description="Helical" evidence="5">
    <location>
        <begin position="28"/>
        <end position="49"/>
    </location>
</feature>
<dbReference type="SUPFAM" id="SSF81321">
    <property type="entry name" value="Family A G protein-coupled receptor-like"/>
    <property type="match status" value="1"/>
</dbReference>
<evidence type="ECO:0000256" key="4">
    <source>
        <dbReference type="SAM" id="MobiDB-lite"/>
    </source>
</evidence>
<feature type="compositionally biased region" description="Polar residues" evidence="4">
    <location>
        <begin position="274"/>
        <end position="292"/>
    </location>
</feature>
<dbReference type="GO" id="GO:0004930">
    <property type="term" value="F:G protein-coupled receptor activity"/>
    <property type="evidence" value="ECO:0007669"/>
    <property type="project" value="TreeGrafter"/>
</dbReference>
<feature type="transmembrane region" description="Helical" evidence="5">
    <location>
        <begin position="140"/>
        <end position="157"/>
    </location>
</feature>
<keyword evidence="3" id="KW-0675">Receptor</keyword>
<dbReference type="Proteomes" id="UP000507470">
    <property type="component" value="Unassembled WGS sequence"/>
</dbReference>
<evidence type="ECO:0000313" key="7">
    <source>
        <dbReference type="Proteomes" id="UP000507470"/>
    </source>
</evidence>
<dbReference type="PANTHER" id="PTHR24241">
    <property type="entry name" value="NEUROPEPTIDE RECEPTOR-RELATED G-PROTEIN COUPLED RECEPTOR"/>
    <property type="match status" value="1"/>
</dbReference>
<sequence>MCNISLTNSTCEQRTTTLSLSVCVMSTVILASAVSVGTSANIGALCKIFSRYQQWRSKVPLIQLLLVSIVVCAILCPFEIVRIWLAWTKHDVILPCTVHHFLHLMAETCTFVTTLMITYERLQKIKNRYPIDAQMNPKRAVGLCSWLCITPVFLYLANRDNESDDVISVFCYVCFLNNKFVSTYTIPQIISSSFFSLSFILSLAMYAIGIRILWTSSLSAVSTMELREGSNHFGPDLSHLNKVKRLSSPFRASDFSESKNKSQDDSHDALHIESFSSNTSPSKQSESSNPESTCLDVLTKDEIKLNIEKLEKLSNEFMEQSTLGNVFNDSKSDDDIDPSQLNPLRHTRRSAGNTWNFGVDSDTSSMSSKHSMPNRSSTMRKRLKKKRDKLKKQASVDSVGTASDVSEQSNTFANLDGTDIVQIWKDDFVRKNSAGNSNNQLPAEPSQDKISIILEQPEYDITSIKSNEGCIRESEGNVEKFCVAEREKETSSSTNPLTTISSGCLSYTSDKKSGLSISSIENRHLSGMSPIDDRWNSSKTRLIHVKSMERDFQRRKSRKRFLQYSKSLEMRRKESCFFWDDEDQKTPVKQSLKQKSKSFDMNIMRTSTRDEMPLVNIQDIGELGVDLRKFHVTRLSSSMINLKTQEFTQKTTYRSSQTQTDNELFSPDNQYDDLPEIRIIRPSVPSKHISPRRSQWSKPMTVRRILEDDVTELSPNTENIRQRAMTMDSQYRRNTLGTPTGHQATRKSTIQTIKRSVLIMVAFAIAYFPVFLVTVLNLGSLISLQSLLDWYQFCKCIQYTYFAFVPIIYVYTNKGLVKTLNQAPRNFKF</sequence>
<dbReference type="AlphaFoldDB" id="A0A6J8E4N1"/>
<dbReference type="Gene3D" id="1.20.1070.10">
    <property type="entry name" value="Rhodopsin 7-helix transmembrane proteins"/>
    <property type="match status" value="2"/>
</dbReference>
<feature type="compositionally biased region" description="Basic residues" evidence="4">
    <location>
        <begin position="378"/>
        <end position="392"/>
    </location>
</feature>
<proteinExistence type="predicted"/>
<evidence type="ECO:0000256" key="3">
    <source>
        <dbReference type="ARBA" id="ARBA00023170"/>
    </source>
</evidence>
<organism evidence="6 7">
    <name type="scientific">Mytilus coruscus</name>
    <name type="common">Sea mussel</name>
    <dbReference type="NCBI Taxonomy" id="42192"/>
    <lineage>
        <taxon>Eukaryota</taxon>
        <taxon>Metazoa</taxon>
        <taxon>Spiralia</taxon>
        <taxon>Lophotrochozoa</taxon>
        <taxon>Mollusca</taxon>
        <taxon>Bivalvia</taxon>
        <taxon>Autobranchia</taxon>
        <taxon>Pteriomorphia</taxon>
        <taxon>Mytilida</taxon>
        <taxon>Mytiloidea</taxon>
        <taxon>Mytilidae</taxon>
        <taxon>Mytilinae</taxon>
        <taxon>Mytilus</taxon>
    </lineage>
</organism>
<dbReference type="PANTHER" id="PTHR24241:SF76">
    <property type="entry name" value="NEUROPEPTIDE SIFAMIDE RECEPTOR"/>
    <property type="match status" value="1"/>
</dbReference>
<feature type="transmembrane region" description="Helical" evidence="5">
    <location>
        <begin position="101"/>
        <end position="119"/>
    </location>
</feature>
<keyword evidence="2" id="KW-1003">Cell membrane</keyword>
<evidence type="ECO:0000313" key="6">
    <source>
        <dbReference type="EMBL" id="CAC5415347.1"/>
    </source>
</evidence>
<dbReference type="GO" id="GO:0032870">
    <property type="term" value="P:cellular response to hormone stimulus"/>
    <property type="evidence" value="ECO:0007669"/>
    <property type="project" value="TreeGrafter"/>
</dbReference>
<comment type="subcellular location">
    <subcellularLocation>
        <location evidence="1">Cell membrane</location>
        <topology evidence="1">Multi-pass membrane protein</topology>
    </subcellularLocation>
</comment>
<feature type="transmembrane region" description="Helical" evidence="5">
    <location>
        <begin position="61"/>
        <end position="81"/>
    </location>
</feature>
<feature type="region of interest" description="Disordered" evidence="4">
    <location>
        <begin position="274"/>
        <end position="295"/>
    </location>
</feature>
<name>A0A6J8E4N1_MYTCO</name>
<feature type="transmembrane region" description="Helical" evidence="5">
    <location>
        <begin position="756"/>
        <end position="778"/>
    </location>
</feature>
<evidence type="ECO:0000256" key="2">
    <source>
        <dbReference type="ARBA" id="ARBA00022475"/>
    </source>
</evidence>
<feature type="region of interest" description="Disordered" evidence="4">
    <location>
        <begin position="325"/>
        <end position="406"/>
    </location>
</feature>
<keyword evidence="5" id="KW-1133">Transmembrane helix</keyword>
<accession>A0A6J8E4N1</accession>
<keyword evidence="5" id="KW-0472">Membrane</keyword>
<gene>
    <name evidence="6" type="ORF">MCOR_48048</name>
</gene>
<dbReference type="CDD" id="cd00637">
    <property type="entry name" value="7tm_classA_rhodopsin-like"/>
    <property type="match status" value="2"/>
</dbReference>
<dbReference type="GO" id="GO:0042277">
    <property type="term" value="F:peptide binding"/>
    <property type="evidence" value="ECO:0007669"/>
    <property type="project" value="TreeGrafter"/>
</dbReference>